<dbReference type="GO" id="GO:0016757">
    <property type="term" value="F:glycosyltransferase activity"/>
    <property type="evidence" value="ECO:0007669"/>
    <property type="project" value="UniProtKB-KW"/>
</dbReference>
<evidence type="ECO:0008006" key="6">
    <source>
        <dbReference type="Google" id="ProtNLM"/>
    </source>
</evidence>
<proteinExistence type="predicted"/>
<dbReference type="Pfam" id="PF01501">
    <property type="entry name" value="Glyco_transf_8"/>
    <property type="match status" value="1"/>
</dbReference>
<keyword evidence="2" id="KW-0808">Transferase</keyword>
<reference evidence="4 5" key="1">
    <citation type="submission" date="2017-08" db="EMBL/GenBank/DDBJ databases">
        <title>Infants hospitalized years apart are colonized by the same room-sourced microbial strains.</title>
        <authorList>
            <person name="Brooks B."/>
            <person name="Olm M.R."/>
            <person name="Firek B.A."/>
            <person name="Baker R."/>
            <person name="Thomas B.C."/>
            <person name="Morowitz M.J."/>
            <person name="Banfield J.F."/>
        </authorList>
    </citation>
    <scope>NUCLEOTIDE SEQUENCE [LARGE SCALE GENOMIC DNA]</scope>
    <source>
        <strain evidence="4">S2_003_000_R2_11</strain>
    </source>
</reference>
<dbReference type="PANTHER" id="PTHR13778">
    <property type="entry name" value="GLYCOSYLTRANSFERASE 8 DOMAIN-CONTAINING PROTEIN"/>
    <property type="match status" value="1"/>
</dbReference>
<keyword evidence="3" id="KW-0479">Metal-binding</keyword>
<protein>
    <recommendedName>
        <fullName evidence="6">Glycosyltransferase family 8 protein</fullName>
    </recommendedName>
</protein>
<dbReference type="AlphaFoldDB" id="A0A2W5RYG9"/>
<sequence>MAHTIRYAGNDVKIVSQNREAHNSKAVILCCDSAVLPYAAFTASQLSKISRSSNFDVVIVSLESLDLGSIDDLDGVRLCQIDVGNIFENQHQSGRFGFSAYLRWSLPKIFGVSYSRILYMDCDIFIAGGDIERLLGVDIGKNPVAAVKDLKQWKNPSLLAHEFERLGWDFAPYFNSGVLLIDSNSFIENDIMENCIDFGARHRGKFMTHDQGILNCILRNSWSELSPVWNWQSAAYFPNLGRLATPNFYHFVSQSKPWSSNQSGNIPPWIVDGYKEFLLRYFPDLPPITYAKKGFWKSGKGKLRRLRTETMMVPRMIRYLNRFSSDFDVKNG</sequence>
<comment type="caution">
    <text evidence="4">The sequence shown here is derived from an EMBL/GenBank/DDBJ whole genome shotgun (WGS) entry which is preliminary data.</text>
</comment>
<evidence type="ECO:0000256" key="1">
    <source>
        <dbReference type="ARBA" id="ARBA00022676"/>
    </source>
</evidence>
<evidence type="ECO:0000313" key="5">
    <source>
        <dbReference type="Proteomes" id="UP000248975"/>
    </source>
</evidence>
<evidence type="ECO:0000256" key="3">
    <source>
        <dbReference type="ARBA" id="ARBA00022723"/>
    </source>
</evidence>
<evidence type="ECO:0000313" key="4">
    <source>
        <dbReference type="EMBL" id="PZQ94856.1"/>
    </source>
</evidence>
<keyword evidence="1" id="KW-0328">Glycosyltransferase</keyword>
<name>A0A2W5RYG9_CERSP</name>
<dbReference type="PANTHER" id="PTHR13778:SF47">
    <property type="entry name" value="LIPOPOLYSACCHARIDE 1,3-GALACTOSYLTRANSFERASE"/>
    <property type="match status" value="1"/>
</dbReference>
<dbReference type="SUPFAM" id="SSF53448">
    <property type="entry name" value="Nucleotide-diphospho-sugar transferases"/>
    <property type="match status" value="1"/>
</dbReference>
<accession>A0A2W5RYG9</accession>
<dbReference type="Gene3D" id="3.90.550.10">
    <property type="entry name" value="Spore Coat Polysaccharide Biosynthesis Protein SpsA, Chain A"/>
    <property type="match status" value="1"/>
</dbReference>
<organism evidence="4 5">
    <name type="scientific">Cereibacter sphaeroides</name>
    <name type="common">Rhodobacter sphaeroides</name>
    <dbReference type="NCBI Taxonomy" id="1063"/>
    <lineage>
        <taxon>Bacteria</taxon>
        <taxon>Pseudomonadati</taxon>
        <taxon>Pseudomonadota</taxon>
        <taxon>Alphaproteobacteria</taxon>
        <taxon>Rhodobacterales</taxon>
        <taxon>Paracoccaceae</taxon>
        <taxon>Cereibacter</taxon>
    </lineage>
</organism>
<dbReference type="GO" id="GO:0046872">
    <property type="term" value="F:metal ion binding"/>
    <property type="evidence" value="ECO:0007669"/>
    <property type="project" value="UniProtKB-KW"/>
</dbReference>
<dbReference type="Proteomes" id="UP000248975">
    <property type="component" value="Unassembled WGS sequence"/>
</dbReference>
<dbReference type="InterPro" id="IPR029044">
    <property type="entry name" value="Nucleotide-diphossugar_trans"/>
</dbReference>
<evidence type="ECO:0000256" key="2">
    <source>
        <dbReference type="ARBA" id="ARBA00022679"/>
    </source>
</evidence>
<gene>
    <name evidence="4" type="ORF">DI533_20970</name>
</gene>
<dbReference type="InterPro" id="IPR002495">
    <property type="entry name" value="Glyco_trans_8"/>
</dbReference>
<dbReference type="InterPro" id="IPR050748">
    <property type="entry name" value="Glycosyltrans_8_dom-fam"/>
</dbReference>
<dbReference type="EMBL" id="QFQS01000012">
    <property type="protein sequence ID" value="PZQ94856.1"/>
    <property type="molecule type" value="Genomic_DNA"/>
</dbReference>
<dbReference type="CDD" id="cd04194">
    <property type="entry name" value="GT8_A4GalT_like"/>
    <property type="match status" value="1"/>
</dbReference>